<dbReference type="Gene3D" id="1.10.3720.10">
    <property type="entry name" value="MetI-like"/>
    <property type="match status" value="1"/>
</dbReference>
<feature type="transmembrane region" description="Helical" evidence="7">
    <location>
        <begin position="9"/>
        <end position="27"/>
    </location>
</feature>
<evidence type="ECO:0000259" key="8">
    <source>
        <dbReference type="PROSITE" id="PS50928"/>
    </source>
</evidence>
<evidence type="ECO:0000256" key="7">
    <source>
        <dbReference type="RuleBase" id="RU363032"/>
    </source>
</evidence>
<reference evidence="9 10" key="1">
    <citation type="submission" date="2018-08" db="EMBL/GenBank/DDBJ databases">
        <title>A genome reference for cultivated species of the human gut microbiota.</title>
        <authorList>
            <person name="Zou Y."/>
            <person name="Xue W."/>
            <person name="Luo G."/>
        </authorList>
    </citation>
    <scope>NUCLEOTIDE SEQUENCE [LARGE SCALE GENOMIC DNA]</scope>
    <source>
        <strain evidence="9 10">OM03-2</strain>
    </source>
</reference>
<dbReference type="Pfam" id="PF19300">
    <property type="entry name" value="BPD_transp_1_N"/>
    <property type="match status" value="1"/>
</dbReference>
<dbReference type="GeneID" id="92865425"/>
<comment type="caution">
    <text evidence="9">The sequence shown here is derived from an EMBL/GenBank/DDBJ whole genome shotgun (WGS) entry which is preliminary data.</text>
</comment>
<dbReference type="EMBL" id="QSVB01000001">
    <property type="protein sequence ID" value="RGN93843.1"/>
    <property type="molecule type" value="Genomic_DNA"/>
</dbReference>
<feature type="transmembrane region" description="Helical" evidence="7">
    <location>
        <begin position="273"/>
        <end position="301"/>
    </location>
</feature>
<evidence type="ECO:0000256" key="1">
    <source>
        <dbReference type="ARBA" id="ARBA00004651"/>
    </source>
</evidence>
<dbReference type="Proteomes" id="UP000260841">
    <property type="component" value="Unassembled WGS sequence"/>
</dbReference>
<dbReference type="AlphaFoldDB" id="A0A3E5EYF2"/>
<evidence type="ECO:0000256" key="3">
    <source>
        <dbReference type="ARBA" id="ARBA00022475"/>
    </source>
</evidence>
<accession>A0A3E5EYF2</accession>
<comment type="subcellular location">
    <subcellularLocation>
        <location evidence="1 7">Cell membrane</location>
        <topology evidence="1 7">Multi-pass membrane protein</topology>
    </subcellularLocation>
</comment>
<evidence type="ECO:0000256" key="5">
    <source>
        <dbReference type="ARBA" id="ARBA00022989"/>
    </source>
</evidence>
<dbReference type="SUPFAM" id="SSF161098">
    <property type="entry name" value="MetI-like"/>
    <property type="match status" value="1"/>
</dbReference>
<organism evidence="9 10">
    <name type="scientific">Dorea formicigenerans</name>
    <dbReference type="NCBI Taxonomy" id="39486"/>
    <lineage>
        <taxon>Bacteria</taxon>
        <taxon>Bacillati</taxon>
        <taxon>Bacillota</taxon>
        <taxon>Clostridia</taxon>
        <taxon>Lachnospirales</taxon>
        <taxon>Lachnospiraceae</taxon>
        <taxon>Dorea</taxon>
    </lineage>
</organism>
<keyword evidence="4 7" id="KW-0812">Transmembrane</keyword>
<dbReference type="PANTHER" id="PTHR43163:SF6">
    <property type="entry name" value="DIPEPTIDE TRANSPORT SYSTEM PERMEASE PROTEIN DPPB-RELATED"/>
    <property type="match status" value="1"/>
</dbReference>
<keyword evidence="5 7" id="KW-1133">Transmembrane helix</keyword>
<feature type="transmembrane region" description="Helical" evidence="7">
    <location>
        <begin position="172"/>
        <end position="191"/>
    </location>
</feature>
<dbReference type="PROSITE" id="PS50928">
    <property type="entry name" value="ABC_TM1"/>
    <property type="match status" value="1"/>
</dbReference>
<keyword evidence="6 7" id="KW-0472">Membrane</keyword>
<evidence type="ECO:0000256" key="6">
    <source>
        <dbReference type="ARBA" id="ARBA00023136"/>
    </source>
</evidence>
<keyword evidence="3" id="KW-1003">Cell membrane</keyword>
<feature type="domain" description="ABC transmembrane type-1" evidence="8">
    <location>
        <begin position="96"/>
        <end position="298"/>
    </location>
</feature>
<proteinExistence type="inferred from homology"/>
<protein>
    <submittedName>
        <fullName evidence="9">ABC transporter permease</fullName>
    </submittedName>
</protein>
<dbReference type="PANTHER" id="PTHR43163">
    <property type="entry name" value="DIPEPTIDE TRANSPORT SYSTEM PERMEASE PROTEIN DPPB-RELATED"/>
    <property type="match status" value="1"/>
</dbReference>
<feature type="transmembrane region" description="Helical" evidence="7">
    <location>
        <begin position="100"/>
        <end position="122"/>
    </location>
</feature>
<sequence length="311" mass="34422">MLKYIIKRILASIATIIGIIFLINLFIELAPGDPGRLILGMNASPEQVQILNHSLGYDQPFLKRFFEYIIGVFTRLDLGTSYKYGVSVWEKICSRIPTTFIVALTTVVIDSILSVFLGIVCVKNKDSKIDAVISTVAGFTSAIPSYWLGVVLLLIFCFKLRFFSVYDMGNSVAGYVLPVATVVIITFGPLVKKTRAVLLDVMNQDYIRTARALGEGEWSIIWKYAMKNALLPIITIIGYGFTGLMGGTLIIEQVFSLMGIGTLMLTAIQTRDVPLVCGITVVISVIFCLVQLLVDILYIIFDPRLAVKIEK</sequence>
<dbReference type="RefSeq" id="WP_005333314.1">
    <property type="nucleotide sequence ID" value="NZ_CP102279.1"/>
</dbReference>
<evidence type="ECO:0000256" key="2">
    <source>
        <dbReference type="ARBA" id="ARBA00022448"/>
    </source>
</evidence>
<dbReference type="InterPro" id="IPR035906">
    <property type="entry name" value="MetI-like_sf"/>
</dbReference>
<comment type="similarity">
    <text evidence="7">Belongs to the binding-protein-dependent transport system permease family.</text>
</comment>
<dbReference type="GO" id="GO:0055085">
    <property type="term" value="P:transmembrane transport"/>
    <property type="evidence" value="ECO:0007669"/>
    <property type="project" value="InterPro"/>
</dbReference>
<gene>
    <name evidence="9" type="ORF">DXB36_00965</name>
</gene>
<dbReference type="Pfam" id="PF00528">
    <property type="entry name" value="BPD_transp_1"/>
    <property type="match status" value="1"/>
</dbReference>
<evidence type="ECO:0000313" key="9">
    <source>
        <dbReference type="EMBL" id="RGN93843.1"/>
    </source>
</evidence>
<dbReference type="InterPro" id="IPR045621">
    <property type="entry name" value="BPD_transp_1_N"/>
</dbReference>
<keyword evidence="2 7" id="KW-0813">Transport</keyword>
<feature type="transmembrane region" description="Helical" evidence="7">
    <location>
        <begin position="143"/>
        <end position="166"/>
    </location>
</feature>
<dbReference type="InterPro" id="IPR000515">
    <property type="entry name" value="MetI-like"/>
</dbReference>
<name>A0A3E5EYF2_9FIRM</name>
<evidence type="ECO:0000313" key="10">
    <source>
        <dbReference type="Proteomes" id="UP000260841"/>
    </source>
</evidence>
<dbReference type="GO" id="GO:0005886">
    <property type="term" value="C:plasma membrane"/>
    <property type="evidence" value="ECO:0007669"/>
    <property type="project" value="UniProtKB-SubCell"/>
</dbReference>
<dbReference type="CDD" id="cd06261">
    <property type="entry name" value="TM_PBP2"/>
    <property type="match status" value="1"/>
</dbReference>
<feature type="transmembrane region" description="Helical" evidence="7">
    <location>
        <begin position="229"/>
        <end position="251"/>
    </location>
</feature>
<evidence type="ECO:0000256" key="4">
    <source>
        <dbReference type="ARBA" id="ARBA00022692"/>
    </source>
</evidence>